<comment type="caution">
    <text evidence="1">The sequence shown here is derived from an EMBL/GenBank/DDBJ whole genome shotgun (WGS) entry which is preliminary data.</text>
</comment>
<evidence type="ECO:0000313" key="2">
    <source>
        <dbReference type="Proteomes" id="UP000230843"/>
    </source>
</evidence>
<dbReference type="Proteomes" id="UP000230843">
    <property type="component" value="Unassembled WGS sequence"/>
</dbReference>
<dbReference type="EMBL" id="PFVJ01000065">
    <property type="protein sequence ID" value="PJA89660.1"/>
    <property type="molecule type" value="Genomic_DNA"/>
</dbReference>
<gene>
    <name evidence="1" type="ORF">CO137_03150</name>
</gene>
<reference evidence="2" key="1">
    <citation type="submission" date="2017-09" db="EMBL/GenBank/DDBJ databases">
        <title>Depth-based differentiation of microbial function through sediment-hosted aquifers and enrichment of novel symbionts in the deep terrestrial subsurface.</title>
        <authorList>
            <person name="Probst A.J."/>
            <person name="Ladd B."/>
            <person name="Jarett J.K."/>
            <person name="Geller-Mcgrath D.E."/>
            <person name="Sieber C.M.K."/>
            <person name="Emerson J.B."/>
            <person name="Anantharaman K."/>
            <person name="Thomas B.C."/>
            <person name="Malmstrom R."/>
            <person name="Stieglmeier M."/>
            <person name="Klingl A."/>
            <person name="Woyke T."/>
            <person name="Ryan C.M."/>
            <person name="Banfield J.F."/>
        </authorList>
    </citation>
    <scope>NUCLEOTIDE SEQUENCE [LARGE SCALE GENOMIC DNA]</scope>
</reference>
<organism evidence="1 2">
    <name type="scientific">Candidatus Magasanikbacteria bacterium CG_4_9_14_3_um_filter_32_9</name>
    <dbReference type="NCBI Taxonomy" id="1974644"/>
    <lineage>
        <taxon>Bacteria</taxon>
        <taxon>Candidatus Magasanikiibacteriota</taxon>
    </lineage>
</organism>
<name>A0A2M7Z6A5_9BACT</name>
<dbReference type="AlphaFoldDB" id="A0A2M7Z6A5"/>
<proteinExistence type="predicted"/>
<sequence>MKNKPIYNCHFQLDRESRNVDSNWISNQVGDDRQNIIIYILVILKGDISAPRGEAQYDVVRKRHPER</sequence>
<accession>A0A2M7Z6A5</accession>
<protein>
    <submittedName>
        <fullName evidence="1">Uncharacterized protein</fullName>
    </submittedName>
</protein>
<evidence type="ECO:0000313" key="1">
    <source>
        <dbReference type="EMBL" id="PJA89660.1"/>
    </source>
</evidence>